<dbReference type="AlphaFoldDB" id="B2KEP8"/>
<dbReference type="HOGENOM" id="CLU_1123177_0_0_0"/>
<gene>
    <name evidence="2" type="ordered locus">Emin_1446</name>
</gene>
<accession>B2KEP8</accession>
<proteinExistence type="predicted"/>
<keyword evidence="3" id="KW-1185">Reference proteome</keyword>
<dbReference type="RefSeq" id="WP_012415609.1">
    <property type="nucleotide sequence ID" value="NC_010644.1"/>
</dbReference>
<evidence type="ECO:0000313" key="3">
    <source>
        <dbReference type="Proteomes" id="UP000001029"/>
    </source>
</evidence>
<dbReference type="Proteomes" id="UP000001029">
    <property type="component" value="Chromosome"/>
</dbReference>
<reference evidence="2 3" key="1">
    <citation type="journal article" date="2009" name="Appl. Environ. Microbiol.">
        <title>Genomic analysis of 'Elusimicrobium minutum,' the first cultivated representative of the phylum 'Elusimicrobia' (formerly termite group 1).</title>
        <authorList>
            <person name="Herlemann D.P.R."/>
            <person name="Geissinger O."/>
            <person name="Ikeda-Ohtsubo W."/>
            <person name="Kunin V."/>
            <person name="Sun H."/>
            <person name="Lapidus A."/>
            <person name="Hugenholtz P."/>
            <person name="Brune A."/>
        </authorList>
    </citation>
    <scope>NUCLEOTIDE SEQUENCE [LARGE SCALE GENOMIC DNA]</scope>
    <source>
        <strain evidence="2 3">Pei191</strain>
    </source>
</reference>
<organism evidence="2 3">
    <name type="scientific">Elusimicrobium minutum (strain Pei191)</name>
    <dbReference type="NCBI Taxonomy" id="445932"/>
    <lineage>
        <taxon>Bacteria</taxon>
        <taxon>Pseudomonadati</taxon>
        <taxon>Elusimicrobiota</taxon>
        <taxon>Elusimicrobia</taxon>
        <taxon>Elusimicrobiales</taxon>
        <taxon>Elusimicrobiaceae</taxon>
        <taxon>Elusimicrobium</taxon>
    </lineage>
</organism>
<name>B2KEP8_ELUMP</name>
<feature type="transmembrane region" description="Helical" evidence="1">
    <location>
        <begin position="9"/>
        <end position="30"/>
    </location>
</feature>
<dbReference type="EMBL" id="CP001055">
    <property type="protein sequence ID" value="ACC98994.1"/>
    <property type="molecule type" value="Genomic_DNA"/>
</dbReference>
<dbReference type="STRING" id="445932.Emin_1446"/>
<evidence type="ECO:0000313" key="2">
    <source>
        <dbReference type="EMBL" id="ACC98994.1"/>
    </source>
</evidence>
<keyword evidence="1" id="KW-0812">Transmembrane</keyword>
<keyword evidence="1" id="KW-1133">Transmembrane helix</keyword>
<protein>
    <submittedName>
        <fullName evidence="2">Uncharacterized protein</fullName>
    </submittedName>
</protein>
<evidence type="ECO:0000256" key="1">
    <source>
        <dbReference type="SAM" id="Phobius"/>
    </source>
</evidence>
<sequence length="247" mass="27418">MNDEMQKKVILSMAALFVAVLLMLPMAYYVKKARNIDGALDPKIIEDLKSDVVVVDSRRNLFSSEIVLEGSRSVAYENVGASIVTPARYNIKTFSDKDFKILGEAPWGLLNTVHSNLDDPMLVKYVFNNKIVNDSFMDRKDVAKIISDPKELYRIAQSEEELSKFFNYAAVKAALGNQKIVETIGASRIMDSVLRAPAAQYFIKNPKSSAQLINKSPTLSALKKNPGIVNAVKANRNTKDIASTILK</sequence>
<keyword evidence="1" id="KW-0472">Membrane</keyword>
<dbReference type="KEGG" id="emi:Emin_1446"/>